<dbReference type="AlphaFoldDB" id="A0AAQ4D1S8"/>
<gene>
    <name evidence="2" type="ORF">V5799_000879</name>
    <name evidence="3" type="ORF">V5799_020559</name>
</gene>
<feature type="compositionally biased region" description="Polar residues" evidence="1">
    <location>
        <begin position="260"/>
        <end position="288"/>
    </location>
</feature>
<sequence>MEETSDSNVDLAAVPEPAGNNGVSQNQQFEIGRSLGSEDVPPPDDFVVAPRSPSYTGSDHLAEKPALPPHIVRARSSEGGARMKVRSRSRPVYKPLYSSSEHLAARPAIPLPQLEAYMSSKAAEPFAAGAPALLDETKVEVVAQTVTQTAPTVVSTLFPPRFSSTKIGFQTPTAFTFLPKSTTVVPVPEPDPEPVVDKPALLHAAEELLVEDSALQVSSKVSTPTPFSSTSKTTTEAPSSTSESSVTEVALTTTEEHKTGTSVTPHSVATEATTEAHSTQASSEQPVKTATTASSASFPTHLYLPDALVLSNQHSKPHHSRFPPATVPTRRPTTTRHYDQHKTTTSKTPPPFPPRRRMTFQPFRKTTPAPDGSTHQVASAQGWNKEQPVPPHYAVGDELYLGKRKEPPVHPVPGPAVDAKSTTQKSLVPTEPSVHTNEKYPEVPQEQDDEHHDKTSSSVQSASHKVDVNQQAAKPFSVEAPASSESAVTTEYTEEHFPGKPKQPLADNPGKHAVPHAESFPARPLHYALETGVVEPAAAGGTSDGEAAVPAEVTSTKEAGSGPSEQAAASLAPAQEEGSLGLPGSLSDQQSALEILEQLHKAEQAPLDDTAAPADPDVDTDGQSSFNIDDMMVSLAMGEGNSSDDGGDKAQPAVPAPAHLTDMQGRVIY</sequence>
<evidence type="ECO:0000313" key="2">
    <source>
        <dbReference type="EMBL" id="KAK8756418.1"/>
    </source>
</evidence>
<feature type="region of interest" description="Disordered" evidence="1">
    <location>
        <begin position="404"/>
        <end position="519"/>
    </location>
</feature>
<proteinExistence type="predicted"/>
<reference evidence="2" key="2">
    <citation type="submission" date="2023-03" db="EMBL/GenBank/DDBJ databases">
        <authorList>
            <person name="Thuy-Boun P."/>
        </authorList>
    </citation>
    <scope>NUCLEOTIDE SEQUENCE</scope>
    <source>
        <strain evidence="2">F_SG_1</strain>
        <tissue evidence="2">Salivary glands</tissue>
    </source>
</reference>
<evidence type="ECO:0000313" key="4">
    <source>
        <dbReference type="Proteomes" id="UP001321473"/>
    </source>
</evidence>
<feature type="compositionally biased region" description="Low complexity" evidence="1">
    <location>
        <begin position="477"/>
        <end position="491"/>
    </location>
</feature>
<feature type="compositionally biased region" description="Polar residues" evidence="1">
    <location>
        <begin position="456"/>
        <end position="472"/>
    </location>
</feature>
<feature type="compositionally biased region" description="Low complexity" evidence="1">
    <location>
        <begin position="605"/>
        <end position="615"/>
    </location>
</feature>
<dbReference type="Proteomes" id="UP001321473">
    <property type="component" value="Unassembled WGS sequence"/>
</dbReference>
<reference evidence="2 4" key="1">
    <citation type="journal article" date="2023" name="Arcadia Sci">
        <title>De novo assembly of a long-read Amblyomma americanum tick genome.</title>
        <authorList>
            <person name="Chou S."/>
            <person name="Poskanzer K.E."/>
            <person name="Rollins M."/>
            <person name="Thuy-Boun P.S."/>
        </authorList>
    </citation>
    <scope>NUCLEOTIDE SEQUENCE [LARGE SCALE GENOMIC DNA]</scope>
    <source>
        <strain evidence="2">F_SG_1</strain>
        <tissue evidence="2">Salivary glands</tissue>
    </source>
</reference>
<feature type="region of interest" description="Disordered" evidence="1">
    <location>
        <begin position="216"/>
        <end position="295"/>
    </location>
</feature>
<feature type="region of interest" description="Disordered" evidence="1">
    <location>
        <begin position="313"/>
        <end position="391"/>
    </location>
</feature>
<dbReference type="EMBL" id="JARKHS020036245">
    <property type="protein sequence ID" value="KAK8756418.1"/>
    <property type="molecule type" value="Genomic_DNA"/>
</dbReference>
<evidence type="ECO:0000256" key="1">
    <source>
        <dbReference type="SAM" id="MobiDB-lite"/>
    </source>
</evidence>
<organism evidence="2 4">
    <name type="scientific">Amblyomma americanum</name>
    <name type="common">Lone star tick</name>
    <dbReference type="NCBI Taxonomy" id="6943"/>
    <lineage>
        <taxon>Eukaryota</taxon>
        <taxon>Metazoa</taxon>
        <taxon>Ecdysozoa</taxon>
        <taxon>Arthropoda</taxon>
        <taxon>Chelicerata</taxon>
        <taxon>Arachnida</taxon>
        <taxon>Acari</taxon>
        <taxon>Parasitiformes</taxon>
        <taxon>Ixodida</taxon>
        <taxon>Ixodoidea</taxon>
        <taxon>Ixodidae</taxon>
        <taxon>Amblyomminae</taxon>
        <taxon>Amblyomma</taxon>
    </lineage>
</organism>
<feature type="compositionally biased region" description="Polar residues" evidence="1">
    <location>
        <begin position="373"/>
        <end position="384"/>
    </location>
</feature>
<protein>
    <submittedName>
        <fullName evidence="2">Uncharacterized protein</fullName>
    </submittedName>
</protein>
<feature type="region of interest" description="Disordered" evidence="1">
    <location>
        <begin position="1"/>
        <end position="89"/>
    </location>
</feature>
<feature type="compositionally biased region" description="Low complexity" evidence="1">
    <location>
        <begin position="217"/>
        <end position="253"/>
    </location>
</feature>
<dbReference type="EMBL" id="JARKHS020011110">
    <property type="protein sequence ID" value="KAK8778099.1"/>
    <property type="molecule type" value="Genomic_DNA"/>
</dbReference>
<name>A0AAQ4D1S8_AMBAM</name>
<accession>A0AAQ4D1S8</accession>
<feature type="region of interest" description="Disordered" evidence="1">
    <location>
        <begin position="537"/>
        <end position="669"/>
    </location>
</feature>
<reference evidence="2" key="3">
    <citation type="submission" date="2024-02" db="EMBL/GenBank/DDBJ databases">
        <authorList>
            <person name="Mcdaniel E.A."/>
            <person name="Celebi F.M."/>
            <person name="Reiter T."/>
            <person name="Weiss E.C."/>
            <person name="Chou S."/>
        </authorList>
    </citation>
    <scope>NUCLEOTIDE SEQUENCE</scope>
    <source>
        <strain evidence="2">F_SG_1</strain>
        <tissue evidence="2">Salivary glands</tissue>
    </source>
</reference>
<comment type="caution">
    <text evidence="2">The sequence shown here is derived from an EMBL/GenBank/DDBJ whole genome shotgun (WGS) entry which is preliminary data.</text>
</comment>
<evidence type="ECO:0000313" key="3">
    <source>
        <dbReference type="EMBL" id="KAK8778099.1"/>
    </source>
</evidence>
<feature type="compositionally biased region" description="Low complexity" evidence="1">
    <location>
        <begin position="322"/>
        <end position="332"/>
    </location>
</feature>
<keyword evidence="4" id="KW-1185">Reference proteome</keyword>